<dbReference type="EMBL" id="BEZZ01000058">
    <property type="protein sequence ID" value="GCC24464.1"/>
    <property type="molecule type" value="Genomic_DNA"/>
</dbReference>
<dbReference type="GO" id="GO:0008270">
    <property type="term" value="F:zinc ion binding"/>
    <property type="evidence" value="ECO:0007669"/>
    <property type="project" value="UniProtKB-KW"/>
</dbReference>
<keyword evidence="2" id="KW-0479">Metal-binding</keyword>
<evidence type="ECO:0000313" key="11">
    <source>
        <dbReference type="Proteomes" id="UP000287033"/>
    </source>
</evidence>
<name>A0A401S232_CHIPU</name>
<evidence type="ECO:0000256" key="4">
    <source>
        <dbReference type="ARBA" id="ARBA00022771"/>
    </source>
</evidence>
<keyword evidence="5" id="KW-0862">Zinc</keyword>
<dbReference type="AlphaFoldDB" id="A0A401S232"/>
<dbReference type="PANTHER" id="PTHR13555">
    <property type="entry name" value="C2H2 ZINC FINGER CGI-62-RELATED"/>
    <property type="match status" value="1"/>
</dbReference>
<feature type="compositionally biased region" description="Polar residues" evidence="8">
    <location>
        <begin position="151"/>
        <end position="181"/>
    </location>
</feature>
<evidence type="ECO:0000313" key="10">
    <source>
        <dbReference type="EMBL" id="GCC24464.1"/>
    </source>
</evidence>
<reference evidence="10 11" key="1">
    <citation type="journal article" date="2018" name="Nat. Ecol. Evol.">
        <title>Shark genomes provide insights into elasmobranch evolution and the origin of vertebrates.</title>
        <authorList>
            <person name="Hara Y"/>
            <person name="Yamaguchi K"/>
            <person name="Onimaru K"/>
            <person name="Kadota M"/>
            <person name="Koyanagi M"/>
            <person name="Keeley SD"/>
            <person name="Tatsumi K"/>
            <person name="Tanaka K"/>
            <person name="Motone F"/>
            <person name="Kageyama Y"/>
            <person name="Nozu R"/>
            <person name="Adachi N"/>
            <person name="Nishimura O"/>
            <person name="Nakagawa R"/>
            <person name="Tanegashima C"/>
            <person name="Kiyatake I"/>
            <person name="Matsumoto R"/>
            <person name="Murakumo K"/>
            <person name="Nishida K"/>
            <person name="Terakita A"/>
            <person name="Kuratani S"/>
            <person name="Sato K"/>
            <person name="Hyodo S Kuraku.S."/>
        </authorList>
    </citation>
    <scope>NUCLEOTIDE SEQUENCE [LARGE SCALE GENOMIC DNA]</scope>
</reference>
<dbReference type="Gene3D" id="3.30.160.60">
    <property type="entry name" value="Classic Zinc Finger"/>
    <property type="match status" value="1"/>
</dbReference>
<dbReference type="OrthoDB" id="10066537at2759"/>
<accession>A0A401S232</accession>
<feature type="domain" description="C2HC/C3H-type" evidence="9">
    <location>
        <begin position="111"/>
        <end position="140"/>
    </location>
</feature>
<feature type="non-terminal residue" evidence="10">
    <location>
        <position position="1"/>
    </location>
</feature>
<dbReference type="Pfam" id="PF13913">
    <property type="entry name" value="zf-C2HC_2"/>
    <property type="match status" value="2"/>
</dbReference>
<proteinExistence type="inferred from homology"/>
<dbReference type="Proteomes" id="UP000287033">
    <property type="component" value="Unassembled WGS sequence"/>
</dbReference>
<feature type="region of interest" description="Disordered" evidence="8">
    <location>
        <begin position="37"/>
        <end position="72"/>
    </location>
</feature>
<gene>
    <name evidence="10" type="ORF">chiPu_0002865</name>
</gene>
<dbReference type="STRING" id="137246.A0A401S232"/>
<evidence type="ECO:0000256" key="5">
    <source>
        <dbReference type="ARBA" id="ARBA00022833"/>
    </source>
</evidence>
<feature type="compositionally biased region" description="Basic and acidic residues" evidence="8">
    <location>
        <begin position="41"/>
        <end position="51"/>
    </location>
</feature>
<evidence type="ECO:0000256" key="6">
    <source>
        <dbReference type="ARBA" id="ARBA00041098"/>
    </source>
</evidence>
<keyword evidence="3" id="KW-0677">Repeat</keyword>
<comment type="similarity">
    <text evidence="1">Belongs to the ZC2HC1 family.</text>
</comment>
<evidence type="ECO:0000256" key="8">
    <source>
        <dbReference type="SAM" id="MobiDB-lite"/>
    </source>
</evidence>
<evidence type="ECO:0000256" key="2">
    <source>
        <dbReference type="ARBA" id="ARBA00022723"/>
    </source>
</evidence>
<feature type="domain" description="C2HC/C3H-type" evidence="9">
    <location>
        <begin position="8"/>
        <end position="37"/>
    </location>
</feature>
<sequence length="331" mass="36109">QGGAAECDLASCKICGRTFLPAVRLKHEPICQKNVNKKRKTFDSSRQRAEGTDIPTLKPLKPKPEPPKKPSTWRLKHENFIATIRAAKKMSKTMRDGGSLPPPPPPLYDPDYIQCPYCQRRFNESAADRHISFCKEQAARITKPKHAASKGKQSTPTQHRSPVLKKTNSPVSTPGASTRIPQPSVGGKSGLPTTKSNLTAAYENKLRDGSPAKRSSSGVGNVAGALTQPTGGLPSNIRSRTQTLPSGMRNVAGTSSVNKKTYNAENYIRNNVKSSSDTRDNSLNFNDGIMKASVRSSPGQQLPRFCHECGTKYPIECAKFCCECGVRRMTL</sequence>
<dbReference type="OMA" id="ARHEQIC"/>
<dbReference type="PROSITE" id="PS52027">
    <property type="entry name" value="ZF_C2HC_C3H"/>
    <property type="match status" value="2"/>
</dbReference>
<feature type="region of interest" description="Disordered" evidence="8">
    <location>
        <begin position="141"/>
        <end position="236"/>
    </location>
</feature>
<comment type="caution">
    <text evidence="10">The sequence shown here is derived from an EMBL/GenBank/DDBJ whole genome shotgun (WGS) entry which is preliminary data.</text>
</comment>
<keyword evidence="4 7" id="KW-0863">Zinc-finger</keyword>
<evidence type="ECO:0000256" key="1">
    <source>
        <dbReference type="ARBA" id="ARBA00010843"/>
    </source>
</evidence>
<evidence type="ECO:0000259" key="9">
    <source>
        <dbReference type="PROSITE" id="PS52027"/>
    </source>
</evidence>
<evidence type="ECO:0000256" key="7">
    <source>
        <dbReference type="PROSITE-ProRule" id="PRU01371"/>
    </source>
</evidence>
<organism evidence="10 11">
    <name type="scientific">Chiloscyllium punctatum</name>
    <name type="common">Brownbanded bambooshark</name>
    <name type="synonym">Hemiscyllium punctatum</name>
    <dbReference type="NCBI Taxonomy" id="137246"/>
    <lineage>
        <taxon>Eukaryota</taxon>
        <taxon>Metazoa</taxon>
        <taxon>Chordata</taxon>
        <taxon>Craniata</taxon>
        <taxon>Vertebrata</taxon>
        <taxon>Chondrichthyes</taxon>
        <taxon>Elasmobranchii</taxon>
        <taxon>Galeomorphii</taxon>
        <taxon>Galeoidea</taxon>
        <taxon>Orectolobiformes</taxon>
        <taxon>Hemiscylliidae</taxon>
        <taxon>Chiloscyllium</taxon>
    </lineage>
</organism>
<dbReference type="InterPro" id="IPR049899">
    <property type="entry name" value="Znf_C2HC_C3H"/>
</dbReference>
<evidence type="ECO:0000256" key="3">
    <source>
        <dbReference type="ARBA" id="ARBA00022737"/>
    </source>
</evidence>
<dbReference type="PANTHER" id="PTHR13555:SF25">
    <property type="entry name" value="ZINC FINGER C2HC DOMAIN-CONTAINING PROTEIN 1A"/>
    <property type="match status" value="1"/>
</dbReference>
<keyword evidence="11" id="KW-1185">Reference proteome</keyword>
<dbReference type="InterPro" id="IPR026319">
    <property type="entry name" value="ZC2HC1A/B-like"/>
</dbReference>
<protein>
    <recommendedName>
        <fullName evidence="6">Zinc finger C2HC domain-containing protein 1A</fullName>
    </recommendedName>
</protein>